<name>D7CIY1_SYNLT</name>
<dbReference type="AlphaFoldDB" id="D7CIY1"/>
<dbReference type="EMBL" id="CP002048">
    <property type="protein sequence ID" value="ADI02859.1"/>
    <property type="molecule type" value="Genomic_DNA"/>
</dbReference>
<gene>
    <name evidence="1" type="ordered locus">Slip_2114</name>
</gene>
<dbReference type="HOGENOM" id="CLU_2720894_0_0_9"/>
<evidence type="ECO:0000313" key="1">
    <source>
        <dbReference type="EMBL" id="ADI02859.1"/>
    </source>
</evidence>
<reference evidence="1 2" key="2">
    <citation type="journal article" date="2010" name="Stand. Genomic Sci.">
        <title>Complete genome sequence of Syntrophothermus lipocalidus type strain (TGB-C1).</title>
        <authorList>
            <person name="Djao O.D."/>
            <person name="Zhang X."/>
            <person name="Lucas S."/>
            <person name="Lapidus A."/>
            <person name="Del Rio T.G."/>
            <person name="Nolan M."/>
            <person name="Tice H."/>
            <person name="Cheng J.F."/>
            <person name="Han C."/>
            <person name="Tapia R."/>
            <person name="Goodwin L."/>
            <person name="Pitluck S."/>
            <person name="Liolios K."/>
            <person name="Ivanova N."/>
            <person name="Mavromatis K."/>
            <person name="Mikhailova N."/>
            <person name="Ovchinnikova G."/>
            <person name="Pati A."/>
            <person name="Brambilla E."/>
            <person name="Chen A."/>
            <person name="Palaniappan K."/>
            <person name="Land M."/>
            <person name="Hauser L."/>
            <person name="Chang Y.J."/>
            <person name="Jeffries C.D."/>
            <person name="Rohde M."/>
            <person name="Sikorski J."/>
            <person name="Spring S."/>
            <person name="Goker M."/>
            <person name="Detter J.C."/>
            <person name="Woyke T."/>
            <person name="Bristow J."/>
            <person name="Eisen J.A."/>
            <person name="Markowitz V."/>
            <person name="Hugenholtz P."/>
            <person name="Kyrpides N.C."/>
            <person name="Klenk H.P."/>
        </authorList>
    </citation>
    <scope>NUCLEOTIDE SEQUENCE [LARGE SCALE GENOMIC DNA]</scope>
    <source>
        <strain evidence="2">DSM 12680 / TGB-C1</strain>
    </source>
</reference>
<dbReference type="KEGG" id="slp:Slip_2114"/>
<keyword evidence="2" id="KW-1185">Reference proteome</keyword>
<dbReference type="eggNOG" id="ENOG502ZG5S">
    <property type="taxonomic scope" value="Bacteria"/>
</dbReference>
<protein>
    <submittedName>
        <fullName evidence="1">Uncharacterized protein</fullName>
    </submittedName>
</protein>
<reference evidence="2" key="1">
    <citation type="journal article" date="2010" name="Stand. Genomic Sci.">
        <title>Complete genome sequence of Syntrophothermus lipocalidus type strain (TGB-C1T).</title>
        <authorList>
            <consortium name="US DOE Joint Genome Institute (JGI-PGF)"/>
            <person name="Djao O."/>
            <person name="Zhang X."/>
            <person name="Lucas S."/>
            <person name="Lapidus A."/>
            <person name="Glavina Del Rio T."/>
            <person name="Nolan M."/>
            <person name="Tice H."/>
            <person name="Cheng J."/>
            <person name="Han C."/>
            <person name="Tapia R."/>
            <person name="Goodwin L."/>
            <person name="Pitluck S."/>
            <person name="Liolios K."/>
            <person name="Ivanova N."/>
            <person name="Mavromatis K."/>
            <person name="Mikhailova N."/>
            <person name="Ovchinnikova G."/>
            <person name="Pati A."/>
            <person name="Brambilla E."/>
            <person name="Chen A."/>
            <person name="Palaniappan K."/>
            <person name="Land M."/>
            <person name="Hauser L."/>
            <person name="Chang Y."/>
            <person name="Jeffries C."/>
            <person name="Rohde M."/>
            <person name="Sikorski J."/>
            <person name="Spring S."/>
            <person name="Goker M."/>
            <person name="Detter J."/>
            <person name="Woyke T."/>
            <person name="Bristow J."/>
            <person name="Eisen J."/>
            <person name="Markowitz V."/>
            <person name="Hugenholtz P."/>
            <person name="Kyrpides N."/>
            <person name="Klenk H."/>
        </authorList>
    </citation>
    <scope>NUCLEOTIDE SEQUENCE [LARGE SCALE GENOMIC DNA]</scope>
    <source>
        <strain evidence="2">DSM 12680 / TGB-C1</strain>
    </source>
</reference>
<proteinExistence type="predicted"/>
<evidence type="ECO:0000313" key="2">
    <source>
        <dbReference type="Proteomes" id="UP000000378"/>
    </source>
</evidence>
<dbReference type="Proteomes" id="UP000000378">
    <property type="component" value="Chromosome"/>
</dbReference>
<sequence>MAEYRVKKQKVLTEDLYCENCGEWVYCPDMNMTSVDAQGKEVVTVGEGCLHQDDKGEYIECPGCNARYYIED</sequence>
<dbReference type="RefSeq" id="WP_013176261.1">
    <property type="nucleotide sequence ID" value="NC_014220.1"/>
</dbReference>
<accession>D7CIY1</accession>
<organism evidence="1 2">
    <name type="scientific">Syntrophothermus lipocalidus (strain DSM 12680 / TGB-C1)</name>
    <dbReference type="NCBI Taxonomy" id="643648"/>
    <lineage>
        <taxon>Bacteria</taxon>
        <taxon>Bacillati</taxon>
        <taxon>Bacillota</taxon>
        <taxon>Clostridia</taxon>
        <taxon>Eubacteriales</taxon>
        <taxon>Syntrophomonadaceae</taxon>
        <taxon>Syntrophothermus</taxon>
    </lineage>
</organism>
<dbReference type="OrthoDB" id="9802197at2"/>